<reference evidence="8 9" key="1">
    <citation type="journal article" date="2014" name="Genome Biol. Evol.">
        <title>The genome of the myxosporean Thelohanellus kitauei shows adaptations to nutrient acquisition within its fish host.</title>
        <authorList>
            <person name="Yang Y."/>
            <person name="Xiong J."/>
            <person name="Zhou Z."/>
            <person name="Huo F."/>
            <person name="Miao W."/>
            <person name="Ran C."/>
            <person name="Liu Y."/>
            <person name="Zhang J."/>
            <person name="Feng J."/>
            <person name="Wang M."/>
            <person name="Wang M."/>
            <person name="Wang L."/>
            <person name="Yao B."/>
        </authorList>
    </citation>
    <scope>NUCLEOTIDE SEQUENCE [LARGE SCALE GENOMIC DNA]</scope>
    <source>
        <strain evidence="8">Wuqing</strain>
    </source>
</reference>
<keyword evidence="5" id="KW-1133">Transmembrane helix</keyword>
<proteinExistence type="inferred from homology"/>
<evidence type="ECO:0000256" key="2">
    <source>
        <dbReference type="ARBA" id="ARBA00008880"/>
    </source>
</evidence>
<comment type="subcellular location">
    <subcellularLocation>
        <location evidence="1">Membrane</location>
        <topology evidence="1">Single-pass membrane protein</topology>
    </subcellularLocation>
</comment>
<keyword evidence="4" id="KW-0732">Signal</keyword>
<evidence type="ECO:0000256" key="3">
    <source>
        <dbReference type="ARBA" id="ARBA00022692"/>
    </source>
</evidence>
<dbReference type="Proteomes" id="UP000031668">
    <property type="component" value="Unassembled WGS sequence"/>
</dbReference>
<accession>A0A0C2MA14</accession>
<name>A0A0C2MA14_THEKT</name>
<dbReference type="OMA" id="TSKGKMX"/>
<sequence length="192" mass="21791">MKDTVCLFLAYIIIGRIDGKSSKFSIKGKVIIDDDVDMNWIHKTRVILGNGLQSTYLHPNGSFSFEYINSGNYMLSVISPNHFFQSLYVKVDADGSLSAKTINQPNFIFQNEFIFTSKLRANYEIQKSDYNILGFLKNPIFMLLVFSFVLVKVQGILSSYLTDETPDPATTSSQVRESIKSTLDRVFKPKET</sequence>
<keyword evidence="3" id="KW-0812">Transmembrane</keyword>
<organism evidence="8 9">
    <name type="scientific">Thelohanellus kitauei</name>
    <name type="common">Myxosporean</name>
    <dbReference type="NCBI Taxonomy" id="669202"/>
    <lineage>
        <taxon>Eukaryota</taxon>
        <taxon>Metazoa</taxon>
        <taxon>Cnidaria</taxon>
        <taxon>Myxozoa</taxon>
        <taxon>Myxosporea</taxon>
        <taxon>Bivalvulida</taxon>
        <taxon>Platysporina</taxon>
        <taxon>Myxobolidae</taxon>
        <taxon>Thelohanellus</taxon>
    </lineage>
</organism>
<gene>
    <name evidence="8" type="ORF">RF11_05872</name>
</gene>
<keyword evidence="6" id="KW-0472">Membrane</keyword>
<dbReference type="InterPro" id="IPR039163">
    <property type="entry name" value="EMC7"/>
</dbReference>
<dbReference type="PANTHER" id="PTHR13605">
    <property type="entry name" value="ER MEMBRANE PROTEIN COMPLEX SUBUNIT 7"/>
    <property type="match status" value="1"/>
</dbReference>
<protein>
    <submittedName>
        <fullName evidence="8">ER membrane protein complex subunit 7</fullName>
    </submittedName>
</protein>
<evidence type="ECO:0000256" key="4">
    <source>
        <dbReference type="ARBA" id="ARBA00022729"/>
    </source>
</evidence>
<dbReference type="AlphaFoldDB" id="A0A0C2MA14"/>
<dbReference type="OrthoDB" id="27095at2759"/>
<keyword evidence="9" id="KW-1185">Reference proteome</keyword>
<feature type="domain" description="ER membrane protein complex subunit 7 beta-sandwich" evidence="7">
    <location>
        <begin position="38"/>
        <end position="143"/>
    </location>
</feature>
<dbReference type="InterPro" id="IPR013784">
    <property type="entry name" value="Carb-bd-like_fold"/>
</dbReference>
<dbReference type="GO" id="GO:0072546">
    <property type="term" value="C:EMC complex"/>
    <property type="evidence" value="ECO:0007669"/>
    <property type="project" value="TreeGrafter"/>
</dbReference>
<dbReference type="InterPro" id="IPR019008">
    <property type="entry name" value="Beta_sandwich_EMC7"/>
</dbReference>
<dbReference type="EMBL" id="JWZT01004559">
    <property type="protein sequence ID" value="KII63850.1"/>
    <property type="molecule type" value="Genomic_DNA"/>
</dbReference>
<dbReference type="SUPFAM" id="SSF49452">
    <property type="entry name" value="Starch-binding domain-like"/>
    <property type="match status" value="1"/>
</dbReference>
<dbReference type="PANTHER" id="PTHR13605:SF4">
    <property type="entry name" value="ER MEMBRANE PROTEIN COMPLEX SUBUNIT 7"/>
    <property type="match status" value="1"/>
</dbReference>
<evidence type="ECO:0000259" key="7">
    <source>
        <dbReference type="Pfam" id="PF09430"/>
    </source>
</evidence>
<evidence type="ECO:0000256" key="5">
    <source>
        <dbReference type="ARBA" id="ARBA00022989"/>
    </source>
</evidence>
<evidence type="ECO:0000256" key="1">
    <source>
        <dbReference type="ARBA" id="ARBA00004167"/>
    </source>
</evidence>
<evidence type="ECO:0000313" key="8">
    <source>
        <dbReference type="EMBL" id="KII63850.1"/>
    </source>
</evidence>
<evidence type="ECO:0000313" key="9">
    <source>
        <dbReference type="Proteomes" id="UP000031668"/>
    </source>
</evidence>
<dbReference type="GO" id="GO:0030246">
    <property type="term" value="F:carbohydrate binding"/>
    <property type="evidence" value="ECO:0007669"/>
    <property type="project" value="InterPro"/>
</dbReference>
<dbReference type="Pfam" id="PF09430">
    <property type="entry name" value="EMC7_beta-sandw"/>
    <property type="match status" value="1"/>
</dbReference>
<comment type="caution">
    <text evidence="8">The sequence shown here is derived from an EMBL/GenBank/DDBJ whole genome shotgun (WGS) entry which is preliminary data.</text>
</comment>
<comment type="similarity">
    <text evidence="2">Belongs to the EMC7 family.</text>
</comment>
<evidence type="ECO:0000256" key="6">
    <source>
        <dbReference type="ARBA" id="ARBA00023136"/>
    </source>
</evidence>